<comment type="caution">
    <text evidence="1">The sequence shown here is derived from an EMBL/GenBank/DDBJ whole genome shotgun (WGS) entry which is preliminary data.</text>
</comment>
<organism evidence="1">
    <name type="scientific">bioreactor metagenome</name>
    <dbReference type="NCBI Taxonomy" id="1076179"/>
    <lineage>
        <taxon>unclassified sequences</taxon>
        <taxon>metagenomes</taxon>
        <taxon>ecological metagenomes</taxon>
    </lineage>
</organism>
<dbReference type="AlphaFoldDB" id="A0A645ELU2"/>
<gene>
    <name evidence="1" type="ORF">SDC9_149546</name>
</gene>
<proteinExistence type="predicted"/>
<evidence type="ECO:0000313" key="1">
    <source>
        <dbReference type="EMBL" id="MPN02330.1"/>
    </source>
</evidence>
<protein>
    <submittedName>
        <fullName evidence="1">Uncharacterized protein</fullName>
    </submittedName>
</protein>
<dbReference type="EMBL" id="VSSQ01048276">
    <property type="protein sequence ID" value="MPN02330.1"/>
    <property type="molecule type" value="Genomic_DNA"/>
</dbReference>
<sequence>MRREASALKIARRKWDPASVSGNGVFKRLNKKPSKYRKAPALSFYDVIADITIPVANYKIADRFIISEIFGKTVHIEGDAERLRRHLGGRFKVFDDEDIDGGYPRILKGRFRIHSRRLLRMLENKTFIGEQR</sequence>
<name>A0A645ELU2_9ZZZZ</name>
<reference evidence="1" key="1">
    <citation type="submission" date="2019-08" db="EMBL/GenBank/DDBJ databases">
        <authorList>
            <person name="Kucharzyk K."/>
            <person name="Murdoch R.W."/>
            <person name="Higgins S."/>
            <person name="Loffler F."/>
        </authorList>
    </citation>
    <scope>NUCLEOTIDE SEQUENCE</scope>
</reference>
<accession>A0A645ELU2</accession>